<evidence type="ECO:0000313" key="2">
    <source>
        <dbReference type="EMBL" id="RXJ49869.1"/>
    </source>
</evidence>
<dbReference type="Pfam" id="PF00903">
    <property type="entry name" value="Glyoxalase"/>
    <property type="match status" value="1"/>
</dbReference>
<dbReference type="PANTHER" id="PTHR39434:SF1">
    <property type="entry name" value="VOC DOMAIN-CONTAINING PROTEIN"/>
    <property type="match status" value="1"/>
</dbReference>
<keyword evidence="3" id="KW-1185">Reference proteome</keyword>
<protein>
    <submittedName>
        <fullName evidence="2">Bleomycin resistance protein</fullName>
    </submittedName>
</protein>
<dbReference type="EMBL" id="SDDZ01000005">
    <property type="protein sequence ID" value="RXJ49869.1"/>
    <property type="molecule type" value="Genomic_DNA"/>
</dbReference>
<dbReference type="PANTHER" id="PTHR39434">
    <property type="match status" value="1"/>
</dbReference>
<organism evidence="2 3">
    <name type="scientific">Gelidibacter gilvus</name>
    <dbReference type="NCBI Taxonomy" id="59602"/>
    <lineage>
        <taxon>Bacteria</taxon>
        <taxon>Pseudomonadati</taxon>
        <taxon>Bacteroidota</taxon>
        <taxon>Flavobacteriia</taxon>
        <taxon>Flavobacteriales</taxon>
        <taxon>Flavobacteriaceae</taxon>
        <taxon>Gelidibacter</taxon>
    </lineage>
</organism>
<name>A0A4Q0XHR8_9FLAO</name>
<accession>A0A4Q0XHR8</accession>
<comment type="caution">
    <text evidence="2">The sequence shown here is derived from an EMBL/GenBank/DDBJ whole genome shotgun (WGS) entry which is preliminary data.</text>
</comment>
<dbReference type="InterPro" id="IPR029068">
    <property type="entry name" value="Glyas_Bleomycin-R_OHBP_Dase"/>
</dbReference>
<evidence type="ECO:0000259" key="1">
    <source>
        <dbReference type="Pfam" id="PF00903"/>
    </source>
</evidence>
<proteinExistence type="predicted"/>
<sequence length="137" mass="15770">MATQFHLALPCVSINKTRMFYKDVLGAEIGRSAVKWADINLFGHQITFTECGPFKFDSKSYNFNGDILPSFHYGVILEKEDWNKILERLKSNNTPVVSQVKFLENKTGEHQSFFVKDPNDFTVEFKCFTELSDIFNG</sequence>
<dbReference type="InterPro" id="IPR004360">
    <property type="entry name" value="Glyas_Fos-R_dOase_dom"/>
</dbReference>
<dbReference type="Gene3D" id="3.10.180.10">
    <property type="entry name" value="2,3-Dihydroxybiphenyl 1,2-Dioxygenase, domain 1"/>
    <property type="match status" value="1"/>
</dbReference>
<dbReference type="AlphaFoldDB" id="A0A4Q0XHR8"/>
<dbReference type="RefSeq" id="WP_129017410.1">
    <property type="nucleotide sequence ID" value="NZ_SDDZ01000005.1"/>
</dbReference>
<feature type="domain" description="Glyoxalase/fosfomycin resistance/dioxygenase" evidence="1">
    <location>
        <begin position="6"/>
        <end position="125"/>
    </location>
</feature>
<gene>
    <name evidence="2" type="ORF">ESZ48_10495</name>
</gene>
<reference evidence="2 3" key="1">
    <citation type="submission" date="2019-01" db="EMBL/GenBank/DDBJ databases">
        <title>Genome sequence of the Antarctic species Gelidibacter gilvus ACAM 158(T).</title>
        <authorList>
            <person name="Bowman J.P."/>
        </authorList>
    </citation>
    <scope>NUCLEOTIDE SEQUENCE [LARGE SCALE GENOMIC DNA]</scope>
    <source>
        <strain evidence="2 3">IC158</strain>
    </source>
</reference>
<dbReference type="Proteomes" id="UP000289792">
    <property type="component" value="Unassembled WGS sequence"/>
</dbReference>
<dbReference type="OrthoDB" id="793940at2"/>
<evidence type="ECO:0000313" key="3">
    <source>
        <dbReference type="Proteomes" id="UP000289792"/>
    </source>
</evidence>
<dbReference type="SUPFAM" id="SSF54593">
    <property type="entry name" value="Glyoxalase/Bleomycin resistance protein/Dihydroxybiphenyl dioxygenase"/>
    <property type="match status" value="1"/>
</dbReference>